<gene>
    <name evidence="2" type="ORF">GOARA_063_01530</name>
</gene>
<dbReference type="AlphaFoldDB" id="G7H529"/>
<sequence length="208" mass="22393">MITELKGHAMTMIEDHLRQETFAERRRLAGLLADLTPEQWAHPSLCEGWRVREVVAHITLAYRHSGPRVIAGIVAARGNFNRFADRIARKDTAATSDAELPGSLRVNVEHPWKPPRGGQAGALAHDVLHGLDITEPLGLPSAPPDRIALAIGDPDDRQLAYFGVHVDGISLQATDAGLRIGHGTPIELSAAEIALVVGGRAPVPLPPR</sequence>
<keyword evidence="3" id="KW-1185">Reference proteome</keyword>
<dbReference type="Pfam" id="PF11716">
    <property type="entry name" value="MDMPI_N"/>
    <property type="match status" value="1"/>
</dbReference>
<name>G7H529_9ACTN</name>
<dbReference type="NCBIfam" id="TIGR03083">
    <property type="entry name" value="maleylpyruvate isomerase family mycothiol-dependent enzyme"/>
    <property type="match status" value="1"/>
</dbReference>
<proteinExistence type="predicted"/>
<dbReference type="STRING" id="1073574.GOARA_063_01530"/>
<evidence type="ECO:0000259" key="1">
    <source>
        <dbReference type="Pfam" id="PF11716"/>
    </source>
</evidence>
<evidence type="ECO:0000313" key="3">
    <source>
        <dbReference type="Proteomes" id="UP000035088"/>
    </source>
</evidence>
<dbReference type="InterPro" id="IPR024344">
    <property type="entry name" value="MDMPI_metal-binding"/>
</dbReference>
<accession>G7H529</accession>
<dbReference type="InterPro" id="IPR017517">
    <property type="entry name" value="Maleyloyr_isom"/>
</dbReference>
<dbReference type="EMBL" id="BAEE01000063">
    <property type="protein sequence ID" value="GAB10954.1"/>
    <property type="molecule type" value="Genomic_DNA"/>
</dbReference>
<comment type="caution">
    <text evidence="2">The sequence shown here is derived from an EMBL/GenBank/DDBJ whole genome shotgun (WGS) entry which is preliminary data.</text>
</comment>
<organism evidence="2 3">
    <name type="scientific">Gordonia araii NBRC 100433</name>
    <dbReference type="NCBI Taxonomy" id="1073574"/>
    <lineage>
        <taxon>Bacteria</taxon>
        <taxon>Bacillati</taxon>
        <taxon>Actinomycetota</taxon>
        <taxon>Actinomycetes</taxon>
        <taxon>Mycobacteriales</taxon>
        <taxon>Gordoniaceae</taxon>
        <taxon>Gordonia</taxon>
    </lineage>
</organism>
<dbReference type="Proteomes" id="UP000035088">
    <property type="component" value="Unassembled WGS sequence"/>
</dbReference>
<evidence type="ECO:0000313" key="2">
    <source>
        <dbReference type="EMBL" id="GAB10954.1"/>
    </source>
</evidence>
<protein>
    <recommendedName>
        <fullName evidence="1">Mycothiol-dependent maleylpyruvate isomerase metal-binding domain-containing protein</fullName>
    </recommendedName>
</protein>
<dbReference type="GO" id="GO:0046872">
    <property type="term" value="F:metal ion binding"/>
    <property type="evidence" value="ECO:0007669"/>
    <property type="project" value="InterPro"/>
</dbReference>
<dbReference type="SUPFAM" id="SSF109854">
    <property type="entry name" value="DinB/YfiT-like putative metalloenzymes"/>
    <property type="match status" value="1"/>
</dbReference>
<reference evidence="2 3" key="1">
    <citation type="submission" date="2011-11" db="EMBL/GenBank/DDBJ databases">
        <title>Whole genome shotgun sequence of Gordonia araii NBRC 100433.</title>
        <authorList>
            <person name="Yoshida Y."/>
            <person name="Hosoyama A."/>
            <person name="Tsuchikane K."/>
            <person name="Katsumata H."/>
            <person name="Yamazaki S."/>
            <person name="Fujita N."/>
        </authorList>
    </citation>
    <scope>NUCLEOTIDE SEQUENCE [LARGE SCALE GENOMIC DNA]</scope>
    <source>
        <strain evidence="2 3">NBRC 100433</strain>
    </source>
</reference>
<feature type="domain" description="Mycothiol-dependent maleylpyruvate isomerase metal-binding" evidence="1">
    <location>
        <begin position="23"/>
        <end position="93"/>
    </location>
</feature>
<dbReference type="InterPro" id="IPR034660">
    <property type="entry name" value="DinB/YfiT-like"/>
</dbReference>
<dbReference type="Gene3D" id="1.20.120.450">
    <property type="entry name" value="dinb family like domain"/>
    <property type="match status" value="1"/>
</dbReference>